<dbReference type="EMBL" id="JADVKH010000004">
    <property type="protein sequence ID" value="MBJ9686050.1"/>
    <property type="molecule type" value="Genomic_DNA"/>
</dbReference>
<comment type="caution">
    <text evidence="3">The sequence shown here is derived from an EMBL/GenBank/DDBJ whole genome shotgun (WGS) entry which is preliminary data.</text>
</comment>
<evidence type="ECO:0000256" key="1">
    <source>
        <dbReference type="SAM" id="MobiDB-lite"/>
    </source>
</evidence>
<organism evidence="3 4">
    <name type="scientific">Burkholderia vietnamiensis</name>
    <dbReference type="NCBI Taxonomy" id="60552"/>
    <lineage>
        <taxon>Bacteria</taxon>
        <taxon>Pseudomonadati</taxon>
        <taxon>Pseudomonadota</taxon>
        <taxon>Betaproteobacteria</taxon>
        <taxon>Burkholderiales</taxon>
        <taxon>Burkholderiaceae</taxon>
        <taxon>Burkholderia</taxon>
        <taxon>Burkholderia cepacia complex</taxon>
    </lineage>
</organism>
<reference evidence="3 4" key="1">
    <citation type="submission" date="2020-11" db="EMBL/GenBank/DDBJ databases">
        <title>Enhanced detection system for hospital associated transmission using whole genome sequencing surveillance.</title>
        <authorList>
            <person name="Harrison L.H."/>
            <person name="Van Tyne D."/>
            <person name="Marsh J.W."/>
            <person name="Griffith M.P."/>
            <person name="Snyder D.J."/>
            <person name="Cooper V.S."/>
            <person name="Mustapha M."/>
        </authorList>
    </citation>
    <scope>NUCLEOTIDE SEQUENCE [LARGE SCALE GENOMIC DNA]</scope>
    <source>
        <strain evidence="3 4">BC00020</strain>
    </source>
</reference>
<evidence type="ECO:0008006" key="5">
    <source>
        <dbReference type="Google" id="ProtNLM"/>
    </source>
</evidence>
<protein>
    <recommendedName>
        <fullName evidence="5">Methyl-accepting chemotaxis protein</fullName>
    </recommendedName>
</protein>
<dbReference type="Proteomes" id="UP000808215">
    <property type="component" value="Unassembled WGS sequence"/>
</dbReference>
<evidence type="ECO:0000256" key="2">
    <source>
        <dbReference type="SAM" id="Phobius"/>
    </source>
</evidence>
<feature type="transmembrane region" description="Helical" evidence="2">
    <location>
        <begin position="173"/>
        <end position="190"/>
    </location>
</feature>
<sequence length="195" mass="20103">MIIKRPEQLKLMALGLPDTPLNIGGPSMDRQSQSTSNTTTTTNTTTNVTDRRFVNDGGGAGVAGDNNSVFNSVTQTDLGAIAGAMDLAKTGVQATHDSLTSAAGLASQTFNKSVDSNQAMFGINASNMMDGFSKLLDASKTVMQTAQDVNRTATQDVANAYQAAHDTSTGQNFMVAGGLIIAGIVAVTALKGKVL</sequence>
<accession>A0ABS1API2</accession>
<keyword evidence="2" id="KW-0472">Membrane</keyword>
<feature type="region of interest" description="Disordered" evidence="1">
    <location>
        <begin position="21"/>
        <end position="60"/>
    </location>
</feature>
<dbReference type="RefSeq" id="WP_200090927.1">
    <property type="nucleotide sequence ID" value="NZ_JADVKH010000004.1"/>
</dbReference>
<evidence type="ECO:0000313" key="3">
    <source>
        <dbReference type="EMBL" id="MBJ9686050.1"/>
    </source>
</evidence>
<proteinExistence type="predicted"/>
<evidence type="ECO:0000313" key="4">
    <source>
        <dbReference type="Proteomes" id="UP000808215"/>
    </source>
</evidence>
<feature type="compositionally biased region" description="Low complexity" evidence="1">
    <location>
        <begin position="31"/>
        <end position="47"/>
    </location>
</feature>
<name>A0ABS1API2_BURVI</name>
<keyword evidence="4" id="KW-1185">Reference proteome</keyword>
<keyword evidence="2" id="KW-0812">Transmembrane</keyword>
<keyword evidence="2" id="KW-1133">Transmembrane helix</keyword>
<gene>
    <name evidence="3" type="ORF">I5589_03040</name>
</gene>